<dbReference type="GO" id="GO:0071555">
    <property type="term" value="P:cell wall organization"/>
    <property type="evidence" value="ECO:0007669"/>
    <property type="project" value="UniProtKB-KW"/>
</dbReference>
<dbReference type="Gene3D" id="2.60.410.10">
    <property type="entry name" value="D-Ala-D-Ala carboxypeptidase, C-terminal domain"/>
    <property type="match status" value="1"/>
</dbReference>
<feature type="domain" description="Peptidase S11 D-Ala-D-Ala carboxypeptidase A C-terminal" evidence="13">
    <location>
        <begin position="279"/>
        <end position="366"/>
    </location>
</feature>
<sequence length="383" mass="42282">MKYQLLIKKISTLFIVAISITSLNLQAAIFITPKQPSISAASYVVLDYNSGAIIASNKPHEKRAPASLTKLMTAYVVFQLIQDGRASLEDDVKISKKAWKTMGSKSFVEVGKTIKLKILLKGMIIQSGNDAAVALAEHIAGTEGTFTAYMNEYAQELGMHNTRFENASGLDYKDQHTTATDMAKLASATIKDFPEFYPWYSEKEFTYHDIKQRNRNKLLWSDKTVDGLKTGFTDKAGYNLVASANRMDMRLISVVLGSTSVEARTAQTQKILDYGFRFFETKNIGDITKSVPITGSTKDEIKVGLKNSQAITLARGQYKLSQKAIELNAGLSAPIKKGDSVGHLVIKFEGKNITKLPLVALEDAPEAGFFSQIWNWILSLLGL</sequence>
<evidence type="ECO:0000256" key="1">
    <source>
        <dbReference type="ARBA" id="ARBA00003217"/>
    </source>
</evidence>
<keyword evidence="5 14" id="KW-0121">Carboxypeptidase</keyword>
<proteinExistence type="inferred from homology"/>
<evidence type="ECO:0000256" key="11">
    <source>
        <dbReference type="ARBA" id="ARBA00023316"/>
    </source>
</evidence>
<dbReference type="Pfam" id="PF00768">
    <property type="entry name" value="Peptidase_S11"/>
    <property type="match status" value="1"/>
</dbReference>
<evidence type="ECO:0000256" key="7">
    <source>
        <dbReference type="ARBA" id="ARBA00022729"/>
    </source>
</evidence>
<keyword evidence="7" id="KW-0732">Signal</keyword>
<dbReference type="InterPro" id="IPR012907">
    <property type="entry name" value="Peptidase_S11_C"/>
</dbReference>
<evidence type="ECO:0000259" key="13">
    <source>
        <dbReference type="SMART" id="SM00936"/>
    </source>
</evidence>
<comment type="catalytic activity">
    <reaction evidence="12">
        <text>Preferential cleavage: (Ac)2-L-Lys-D-Ala-|-D-Ala. Also transpeptidation of peptidyl-alanyl moieties that are N-acyl substituents of D-alanine.</text>
        <dbReference type="EC" id="3.4.16.4"/>
    </reaction>
</comment>
<organism evidence="14">
    <name type="scientific">hydrothermal vent metagenome</name>
    <dbReference type="NCBI Taxonomy" id="652676"/>
    <lineage>
        <taxon>unclassified sequences</taxon>
        <taxon>metagenomes</taxon>
        <taxon>ecological metagenomes</taxon>
    </lineage>
</organism>
<comment type="pathway">
    <text evidence="2">Cell wall biogenesis; peptidoglycan biosynthesis.</text>
</comment>
<dbReference type="GO" id="GO:0008360">
    <property type="term" value="P:regulation of cell shape"/>
    <property type="evidence" value="ECO:0007669"/>
    <property type="project" value="UniProtKB-KW"/>
</dbReference>
<keyword evidence="6" id="KW-0645">Protease</keyword>
<dbReference type="UniPathway" id="UPA00219"/>
<evidence type="ECO:0000256" key="9">
    <source>
        <dbReference type="ARBA" id="ARBA00022960"/>
    </source>
</evidence>
<dbReference type="EMBL" id="FPHQ01000322">
    <property type="protein sequence ID" value="SFV78216.1"/>
    <property type="molecule type" value="Genomic_DNA"/>
</dbReference>
<dbReference type="InterPro" id="IPR018044">
    <property type="entry name" value="Peptidase_S11"/>
</dbReference>
<keyword evidence="10" id="KW-0573">Peptidoglycan synthesis</keyword>
<dbReference type="SUPFAM" id="SSF69189">
    <property type="entry name" value="Penicillin-binding protein associated domain"/>
    <property type="match status" value="1"/>
</dbReference>
<evidence type="ECO:0000256" key="12">
    <source>
        <dbReference type="ARBA" id="ARBA00034000"/>
    </source>
</evidence>
<dbReference type="SUPFAM" id="SSF56601">
    <property type="entry name" value="beta-lactamase/transpeptidase-like"/>
    <property type="match status" value="1"/>
</dbReference>
<evidence type="ECO:0000313" key="14">
    <source>
        <dbReference type="EMBL" id="SFV78216.1"/>
    </source>
</evidence>
<dbReference type="GO" id="GO:0009002">
    <property type="term" value="F:serine-type D-Ala-D-Ala carboxypeptidase activity"/>
    <property type="evidence" value="ECO:0007669"/>
    <property type="project" value="UniProtKB-EC"/>
</dbReference>
<name>A0A1W1DCP8_9ZZZZ</name>
<dbReference type="EC" id="3.4.16.4" evidence="4"/>
<evidence type="ECO:0000256" key="5">
    <source>
        <dbReference type="ARBA" id="ARBA00022645"/>
    </source>
</evidence>
<evidence type="ECO:0000256" key="6">
    <source>
        <dbReference type="ARBA" id="ARBA00022670"/>
    </source>
</evidence>
<dbReference type="Pfam" id="PF07943">
    <property type="entry name" value="PBP5_C"/>
    <property type="match status" value="1"/>
</dbReference>
<dbReference type="Gene3D" id="3.40.710.10">
    <property type="entry name" value="DD-peptidase/beta-lactamase superfamily"/>
    <property type="match status" value="1"/>
</dbReference>
<keyword evidence="9" id="KW-0133">Cell shape</keyword>
<dbReference type="InterPro" id="IPR015956">
    <property type="entry name" value="Peniciliin-bd_prot_C_sf"/>
</dbReference>
<accession>A0A1W1DCP8</accession>
<evidence type="ECO:0000256" key="4">
    <source>
        <dbReference type="ARBA" id="ARBA00012448"/>
    </source>
</evidence>
<dbReference type="PRINTS" id="PR00725">
    <property type="entry name" value="DADACBPTASE1"/>
</dbReference>
<protein>
    <recommendedName>
        <fullName evidence="4">serine-type D-Ala-D-Ala carboxypeptidase</fullName>
        <ecNumber evidence="4">3.4.16.4</ecNumber>
    </recommendedName>
</protein>
<dbReference type="InterPro" id="IPR001967">
    <property type="entry name" value="Peptidase_S11_N"/>
</dbReference>
<reference evidence="14" key="1">
    <citation type="submission" date="2016-10" db="EMBL/GenBank/DDBJ databases">
        <authorList>
            <person name="de Groot N.N."/>
        </authorList>
    </citation>
    <scope>NUCLEOTIDE SEQUENCE</scope>
</reference>
<gene>
    <name evidence="14" type="ORF">MNB_SUP05-10-495</name>
</gene>
<dbReference type="PANTHER" id="PTHR21581:SF6">
    <property type="entry name" value="TRAFFICKING PROTEIN PARTICLE COMPLEX SUBUNIT 12"/>
    <property type="match status" value="1"/>
</dbReference>
<dbReference type="InterPro" id="IPR037167">
    <property type="entry name" value="Peptidase_S11_C_sf"/>
</dbReference>
<keyword evidence="8 14" id="KW-0378">Hydrolase</keyword>
<evidence type="ECO:0000256" key="10">
    <source>
        <dbReference type="ARBA" id="ARBA00022984"/>
    </source>
</evidence>
<dbReference type="GO" id="GO:0009252">
    <property type="term" value="P:peptidoglycan biosynthetic process"/>
    <property type="evidence" value="ECO:0007669"/>
    <property type="project" value="UniProtKB-UniPathway"/>
</dbReference>
<dbReference type="InterPro" id="IPR012338">
    <property type="entry name" value="Beta-lactam/transpept-like"/>
</dbReference>
<keyword evidence="11" id="KW-0961">Cell wall biogenesis/degradation</keyword>
<dbReference type="AlphaFoldDB" id="A0A1W1DCP8"/>
<dbReference type="GO" id="GO:0006508">
    <property type="term" value="P:proteolysis"/>
    <property type="evidence" value="ECO:0007669"/>
    <property type="project" value="UniProtKB-KW"/>
</dbReference>
<evidence type="ECO:0000256" key="3">
    <source>
        <dbReference type="ARBA" id="ARBA00007164"/>
    </source>
</evidence>
<comment type="function">
    <text evidence="1">Removes C-terminal D-alanyl residues from sugar-peptide cell wall precursors.</text>
</comment>
<dbReference type="PANTHER" id="PTHR21581">
    <property type="entry name" value="D-ALANYL-D-ALANINE CARBOXYPEPTIDASE"/>
    <property type="match status" value="1"/>
</dbReference>
<dbReference type="SMART" id="SM00936">
    <property type="entry name" value="PBP5_C"/>
    <property type="match status" value="1"/>
</dbReference>
<comment type="similarity">
    <text evidence="3">Belongs to the peptidase S11 family.</text>
</comment>
<evidence type="ECO:0000256" key="8">
    <source>
        <dbReference type="ARBA" id="ARBA00022801"/>
    </source>
</evidence>
<evidence type="ECO:0000256" key="2">
    <source>
        <dbReference type="ARBA" id="ARBA00004752"/>
    </source>
</evidence>